<evidence type="ECO:0000313" key="3">
    <source>
        <dbReference type="EMBL" id="KAL0061094.1"/>
    </source>
</evidence>
<dbReference type="PANTHER" id="PTHR43606">
    <property type="entry name" value="PHOSPHATASE, PUTATIVE (AFU_ORTHOLOGUE AFUA_6G08710)-RELATED"/>
    <property type="match status" value="1"/>
</dbReference>
<dbReference type="Gene3D" id="3.60.21.70">
    <property type="entry name" value="PhoD-like phosphatase"/>
    <property type="match status" value="1"/>
</dbReference>
<name>A0ABR2ZJF1_9AGAR</name>
<dbReference type="CDD" id="cd07389">
    <property type="entry name" value="MPP_PhoD"/>
    <property type="match status" value="1"/>
</dbReference>
<dbReference type="InterPro" id="IPR038607">
    <property type="entry name" value="PhoD-like_sf"/>
</dbReference>
<dbReference type="InterPro" id="IPR018946">
    <property type="entry name" value="PhoD-like_MPP"/>
</dbReference>
<evidence type="ECO:0000313" key="4">
    <source>
        <dbReference type="Proteomes" id="UP001437256"/>
    </source>
</evidence>
<feature type="domain" description="PhoD-like phosphatase metallophosphatase" evidence="2">
    <location>
        <begin position="299"/>
        <end position="543"/>
    </location>
</feature>
<gene>
    <name evidence="3" type="ORF">AAF712_012088</name>
</gene>
<proteinExistence type="predicted"/>
<dbReference type="Pfam" id="PF09423">
    <property type="entry name" value="PhoD"/>
    <property type="match status" value="1"/>
</dbReference>
<reference evidence="3 4" key="1">
    <citation type="submission" date="2024-05" db="EMBL/GenBank/DDBJ databases">
        <title>A draft genome resource for the thread blight pathogen Marasmius tenuissimus strain MS-2.</title>
        <authorList>
            <person name="Yulfo-Soto G.E."/>
            <person name="Baruah I.K."/>
            <person name="Amoako-Attah I."/>
            <person name="Bukari Y."/>
            <person name="Meinhardt L.W."/>
            <person name="Bailey B.A."/>
            <person name="Cohen S.P."/>
        </authorList>
    </citation>
    <scope>NUCLEOTIDE SEQUENCE [LARGE SCALE GENOMIC DNA]</scope>
    <source>
        <strain evidence="3 4">MS-2</strain>
    </source>
</reference>
<dbReference type="Proteomes" id="UP001437256">
    <property type="component" value="Unassembled WGS sequence"/>
</dbReference>
<feature type="region of interest" description="Disordered" evidence="1">
    <location>
        <begin position="52"/>
        <end position="93"/>
    </location>
</feature>
<evidence type="ECO:0000256" key="1">
    <source>
        <dbReference type="SAM" id="MobiDB-lite"/>
    </source>
</evidence>
<evidence type="ECO:0000259" key="2">
    <source>
        <dbReference type="Pfam" id="PF09423"/>
    </source>
</evidence>
<comment type="caution">
    <text evidence="3">The sequence shown here is derived from an EMBL/GenBank/DDBJ whole genome shotgun (WGS) entry which is preliminary data.</text>
</comment>
<protein>
    <recommendedName>
        <fullName evidence="2">PhoD-like phosphatase metallophosphatase domain-containing protein</fullName>
    </recommendedName>
</protein>
<organism evidence="3 4">
    <name type="scientific">Marasmius tenuissimus</name>
    <dbReference type="NCBI Taxonomy" id="585030"/>
    <lineage>
        <taxon>Eukaryota</taxon>
        <taxon>Fungi</taxon>
        <taxon>Dikarya</taxon>
        <taxon>Basidiomycota</taxon>
        <taxon>Agaricomycotina</taxon>
        <taxon>Agaricomycetes</taxon>
        <taxon>Agaricomycetidae</taxon>
        <taxon>Agaricales</taxon>
        <taxon>Marasmiineae</taxon>
        <taxon>Marasmiaceae</taxon>
        <taxon>Marasmius</taxon>
    </lineage>
</organism>
<dbReference type="PANTHER" id="PTHR43606:SF2">
    <property type="entry name" value="ALKALINE PHOSPHATASE FAMILY PROTEIN (AFU_ORTHOLOGUE AFUA_5G03860)"/>
    <property type="match status" value="1"/>
</dbReference>
<dbReference type="InterPro" id="IPR029052">
    <property type="entry name" value="Metallo-depent_PP-like"/>
</dbReference>
<sequence>MSALFYIAAVSSSLFRIASYIFLRVIPARVGPIALPILYLLSLTSLLLPSQPQEGAPKSTKEEKPSQENGSVKKESQTEPKLETNSSPSGGSSPISQVVFSLPSTSRKVRWTNLVINAFLALAAADLILVPLVDKSADVTFSRAGAVNADSVKIVARYPDVTQPVYVSWRELTPSDDIKPWKQGPALQLVEENDWTDTITLKGLWPSTRYEYILSDNETNPMENAASPISFRTFPDSRLPNGRQLRFVSTSCITPNFPWYPFQWRTIHGFDLLADYLAPAASPVTEQENLTAAVPSLPETEFMLFLGDFIYADVPFYAGNNQESYRRLYRRNYQSPSFRKVYEKLRKLALLPSAIQKLTHITAIFFTYDDHEIINNFEGNSNDSKTPFPEASSAFETYNANANYDSPSDDVYYYDFRYGDMAFFVMDTRRYRSEKSEDPLTRTMLGETQLNVLQDWLARVNHTATYKFLVSSVPFTSLWRGDAQLDSWAAYDVEKQSLLQILHSVPNVIILSGDRHEFAAVQFVGDGPYPVTEFSTSPLNMFYIPFIRTLSPASDATISKEFVSIAEDAEGNLITAKEVEEIPRERVIKYVAEGNHKWSTFDVDTTDREHPKLRVELMVDGKSAYQYETVGAPVQLQSTSTALGAFVAGGVKDLFNKIGMNPGKWF</sequence>
<keyword evidence="4" id="KW-1185">Reference proteome</keyword>
<dbReference type="SUPFAM" id="SSF56300">
    <property type="entry name" value="Metallo-dependent phosphatases"/>
    <property type="match status" value="1"/>
</dbReference>
<dbReference type="InterPro" id="IPR052900">
    <property type="entry name" value="Phospholipid_Metab_Enz"/>
</dbReference>
<feature type="compositionally biased region" description="Basic and acidic residues" evidence="1">
    <location>
        <begin position="59"/>
        <end position="82"/>
    </location>
</feature>
<accession>A0ABR2ZJF1</accession>
<dbReference type="EMBL" id="JBBXMP010000148">
    <property type="protein sequence ID" value="KAL0061094.1"/>
    <property type="molecule type" value="Genomic_DNA"/>
</dbReference>